<dbReference type="GO" id="GO:0005886">
    <property type="term" value="C:plasma membrane"/>
    <property type="evidence" value="ECO:0007669"/>
    <property type="project" value="UniProtKB-SubCell"/>
</dbReference>
<dbReference type="Gene3D" id="1.10.3470.10">
    <property type="entry name" value="ABC transporter involved in vitamin B12 uptake, BtuC"/>
    <property type="match status" value="1"/>
</dbReference>
<dbReference type="RefSeq" id="WP_074952363.1">
    <property type="nucleotide sequence ID" value="NZ_FPBV01000010.1"/>
</dbReference>
<dbReference type="OrthoDB" id="9811721at2"/>
<dbReference type="SUPFAM" id="SSF81345">
    <property type="entry name" value="ABC transporter involved in vitamin B12 uptake, BtuC"/>
    <property type="match status" value="1"/>
</dbReference>
<organism evidence="9 10">
    <name type="scientific">Alicyclobacillus macrosporangiidus</name>
    <dbReference type="NCBI Taxonomy" id="392015"/>
    <lineage>
        <taxon>Bacteria</taxon>
        <taxon>Bacillati</taxon>
        <taxon>Bacillota</taxon>
        <taxon>Bacilli</taxon>
        <taxon>Bacillales</taxon>
        <taxon>Alicyclobacillaceae</taxon>
        <taxon>Alicyclobacillus</taxon>
    </lineage>
</organism>
<comment type="subcellular location">
    <subcellularLocation>
        <location evidence="1">Cell membrane</location>
        <topology evidence="1">Multi-pass membrane protein</topology>
    </subcellularLocation>
</comment>
<dbReference type="EMBL" id="FPBV01000010">
    <property type="protein sequence ID" value="SFU84376.1"/>
    <property type="molecule type" value="Genomic_DNA"/>
</dbReference>
<feature type="transmembrane region" description="Helical" evidence="8">
    <location>
        <begin position="310"/>
        <end position="328"/>
    </location>
</feature>
<keyword evidence="3" id="KW-0813">Transport</keyword>
<evidence type="ECO:0000313" key="10">
    <source>
        <dbReference type="Proteomes" id="UP000183508"/>
    </source>
</evidence>
<feature type="transmembrane region" description="Helical" evidence="8">
    <location>
        <begin position="93"/>
        <end position="113"/>
    </location>
</feature>
<comment type="similarity">
    <text evidence="2">Belongs to the binding-protein-dependent transport system permease family. FecCD subfamily.</text>
</comment>
<dbReference type="InterPro" id="IPR037294">
    <property type="entry name" value="ABC_BtuC-like"/>
</dbReference>
<evidence type="ECO:0000256" key="2">
    <source>
        <dbReference type="ARBA" id="ARBA00007935"/>
    </source>
</evidence>
<sequence>MTSKRTGWVFLFLSITLCISAALELSLGPMTIPITSIPSAVWSYLHGARGTDEVVVGAIRLPRLLVAMLVGAGLASTGAVLQGIFRNPMADPSIIGVSSGGSLGAVLTIQFGLAQASQWYTPLGAFASGLVVVFVVYRLSTTWGRTSIYSLLLSGVAVNSFCSAIVTLVLSLAPLQTMQQMMFWLMGGLDGSTWSECLILAGLVTAGFLIYLSQAHALDLISIGEEHAEGVGVSLQFTKQVTLATSAFVVGACVSATGVIGFVGLIVPHLLRLWMGPRHRNLIPASALGGAVLMLLSDLVARMALLPVELNIGIVTSCLGAPFFLFLLRRQELRSHRG</sequence>
<evidence type="ECO:0000256" key="7">
    <source>
        <dbReference type="ARBA" id="ARBA00023136"/>
    </source>
</evidence>
<evidence type="ECO:0000313" key="9">
    <source>
        <dbReference type="EMBL" id="SFU84376.1"/>
    </source>
</evidence>
<accession>A0A1I7JGT1</accession>
<feature type="transmembrane region" description="Helical" evidence="8">
    <location>
        <begin position="193"/>
        <end position="212"/>
    </location>
</feature>
<dbReference type="Pfam" id="PF01032">
    <property type="entry name" value="FecCD"/>
    <property type="match status" value="1"/>
</dbReference>
<dbReference type="Proteomes" id="UP000183508">
    <property type="component" value="Unassembled WGS sequence"/>
</dbReference>
<feature type="transmembrane region" description="Helical" evidence="8">
    <location>
        <begin position="119"/>
        <end position="139"/>
    </location>
</feature>
<dbReference type="FunFam" id="1.10.3470.10:FF:000001">
    <property type="entry name" value="Vitamin B12 ABC transporter permease BtuC"/>
    <property type="match status" value="1"/>
</dbReference>
<keyword evidence="4" id="KW-1003">Cell membrane</keyword>
<dbReference type="PANTHER" id="PTHR30472:SF25">
    <property type="entry name" value="ABC TRANSPORTER PERMEASE PROTEIN MJ0876-RELATED"/>
    <property type="match status" value="1"/>
</dbReference>
<gene>
    <name evidence="9" type="ORF">SAMN05421543_11013</name>
</gene>
<feature type="transmembrane region" description="Helical" evidence="8">
    <location>
        <begin position="151"/>
        <end position="173"/>
    </location>
</feature>
<dbReference type="InterPro" id="IPR000522">
    <property type="entry name" value="ABC_transptr_permease_BtuC"/>
</dbReference>
<evidence type="ECO:0000256" key="6">
    <source>
        <dbReference type="ARBA" id="ARBA00022989"/>
    </source>
</evidence>
<evidence type="ECO:0000256" key="5">
    <source>
        <dbReference type="ARBA" id="ARBA00022692"/>
    </source>
</evidence>
<dbReference type="CDD" id="cd06550">
    <property type="entry name" value="TM_ABC_iron-siderophores_like"/>
    <property type="match status" value="1"/>
</dbReference>
<evidence type="ECO:0000256" key="1">
    <source>
        <dbReference type="ARBA" id="ARBA00004651"/>
    </source>
</evidence>
<evidence type="ECO:0000256" key="4">
    <source>
        <dbReference type="ARBA" id="ARBA00022475"/>
    </source>
</evidence>
<dbReference type="AlphaFoldDB" id="A0A1I7JGT1"/>
<reference evidence="10" key="1">
    <citation type="submission" date="2016-10" db="EMBL/GenBank/DDBJ databases">
        <authorList>
            <person name="Varghese N."/>
        </authorList>
    </citation>
    <scope>NUCLEOTIDE SEQUENCE [LARGE SCALE GENOMIC DNA]</scope>
    <source>
        <strain evidence="10">DSM 17980</strain>
    </source>
</reference>
<protein>
    <submittedName>
        <fullName evidence="9">Iron complex transport system permease protein</fullName>
    </submittedName>
</protein>
<keyword evidence="5 8" id="KW-0812">Transmembrane</keyword>
<feature type="transmembrane region" description="Helical" evidence="8">
    <location>
        <begin position="64"/>
        <end position="81"/>
    </location>
</feature>
<keyword evidence="7 8" id="KW-0472">Membrane</keyword>
<keyword evidence="10" id="KW-1185">Reference proteome</keyword>
<evidence type="ECO:0000256" key="3">
    <source>
        <dbReference type="ARBA" id="ARBA00022448"/>
    </source>
</evidence>
<dbReference type="GO" id="GO:0022857">
    <property type="term" value="F:transmembrane transporter activity"/>
    <property type="evidence" value="ECO:0007669"/>
    <property type="project" value="InterPro"/>
</dbReference>
<dbReference type="PANTHER" id="PTHR30472">
    <property type="entry name" value="FERRIC ENTEROBACTIN TRANSPORT SYSTEM PERMEASE PROTEIN"/>
    <property type="match status" value="1"/>
</dbReference>
<dbReference type="STRING" id="392015.SAMN05421543_11013"/>
<keyword evidence="6 8" id="KW-1133">Transmembrane helix</keyword>
<proteinExistence type="inferred from homology"/>
<name>A0A1I7JGT1_9BACL</name>
<evidence type="ECO:0000256" key="8">
    <source>
        <dbReference type="SAM" id="Phobius"/>
    </source>
</evidence>